<accession>A0AAU9UUV4</accession>
<proteinExistence type="predicted"/>
<evidence type="ECO:0000313" key="2">
    <source>
        <dbReference type="EMBL" id="CAH2103195.1"/>
    </source>
</evidence>
<evidence type="ECO:0000313" key="3">
    <source>
        <dbReference type="Proteomes" id="UP001153954"/>
    </source>
</evidence>
<keyword evidence="3" id="KW-1185">Reference proteome</keyword>
<comment type="caution">
    <text evidence="2">The sequence shown here is derived from an EMBL/GenBank/DDBJ whole genome shotgun (WGS) entry which is preliminary data.</text>
</comment>
<sequence length="103" mass="12246">MENQNLNKPGVWRPPPTPRPVQREQVREYIKRVNNLFDDIHSTMKNDVTPHNATKMEKDTLHFQLEQCKESVLSKIVKSVRAYEDYRYTEPIIIPKQKTSKPR</sequence>
<protein>
    <submittedName>
        <fullName evidence="2">Uncharacterized protein</fullName>
    </submittedName>
</protein>
<name>A0AAU9UUV4_EUPED</name>
<organism evidence="2 3">
    <name type="scientific">Euphydryas editha</name>
    <name type="common">Edith's checkerspot</name>
    <dbReference type="NCBI Taxonomy" id="104508"/>
    <lineage>
        <taxon>Eukaryota</taxon>
        <taxon>Metazoa</taxon>
        <taxon>Ecdysozoa</taxon>
        <taxon>Arthropoda</taxon>
        <taxon>Hexapoda</taxon>
        <taxon>Insecta</taxon>
        <taxon>Pterygota</taxon>
        <taxon>Neoptera</taxon>
        <taxon>Endopterygota</taxon>
        <taxon>Lepidoptera</taxon>
        <taxon>Glossata</taxon>
        <taxon>Ditrysia</taxon>
        <taxon>Papilionoidea</taxon>
        <taxon>Nymphalidae</taxon>
        <taxon>Nymphalinae</taxon>
        <taxon>Euphydryas</taxon>
    </lineage>
</organism>
<dbReference type="AlphaFoldDB" id="A0AAU9UUV4"/>
<evidence type="ECO:0000256" key="1">
    <source>
        <dbReference type="SAM" id="MobiDB-lite"/>
    </source>
</evidence>
<dbReference type="Proteomes" id="UP001153954">
    <property type="component" value="Unassembled WGS sequence"/>
</dbReference>
<reference evidence="2" key="1">
    <citation type="submission" date="2022-03" db="EMBL/GenBank/DDBJ databases">
        <authorList>
            <person name="Tunstrom K."/>
        </authorList>
    </citation>
    <scope>NUCLEOTIDE SEQUENCE</scope>
</reference>
<feature type="region of interest" description="Disordered" evidence="1">
    <location>
        <begin position="1"/>
        <end position="23"/>
    </location>
</feature>
<dbReference type="EMBL" id="CAKOGL010000026">
    <property type="protein sequence ID" value="CAH2103195.1"/>
    <property type="molecule type" value="Genomic_DNA"/>
</dbReference>
<gene>
    <name evidence="2" type="ORF">EEDITHA_LOCUS17738</name>
</gene>